<comment type="caution">
    <text evidence="1">The sequence shown here is derived from an EMBL/GenBank/DDBJ whole genome shotgun (WGS) entry which is preliminary data.</text>
</comment>
<dbReference type="Proteomes" id="UP000606786">
    <property type="component" value="Unassembled WGS sequence"/>
</dbReference>
<dbReference type="SUPFAM" id="SSF53720">
    <property type="entry name" value="ALDH-like"/>
    <property type="match status" value="1"/>
</dbReference>
<evidence type="ECO:0000313" key="2">
    <source>
        <dbReference type="Proteomes" id="UP000606786"/>
    </source>
</evidence>
<sequence>MNGGIYNDVCNMLKREVLQIYSGLRPSQQFGLGAELGISTDRIHARGPVGVGEFLQILKWILRGKDHNEAGITEEGQ</sequence>
<gene>
    <name evidence="1" type="ORF">CCAP1982_LOCUS11639</name>
</gene>
<dbReference type="InterPro" id="IPR016161">
    <property type="entry name" value="Ald_DH/histidinol_DH"/>
</dbReference>
<proteinExistence type="predicted"/>
<name>A0A811UZW7_CERCA</name>
<protein>
    <submittedName>
        <fullName evidence="1">(Mediterranean fruit fly) hypothetical protein</fullName>
    </submittedName>
</protein>
<dbReference type="AlphaFoldDB" id="A0A811UZW7"/>
<dbReference type="Gene3D" id="3.40.605.10">
    <property type="entry name" value="Aldehyde Dehydrogenase, Chain A, domain 1"/>
    <property type="match status" value="1"/>
</dbReference>
<reference evidence="1" key="1">
    <citation type="submission" date="2020-11" db="EMBL/GenBank/DDBJ databases">
        <authorList>
            <person name="Whitehead M."/>
        </authorList>
    </citation>
    <scope>NUCLEOTIDE SEQUENCE</scope>
    <source>
        <strain evidence="1">EGII</strain>
    </source>
</reference>
<dbReference type="PANTHER" id="PTHR11063">
    <property type="entry name" value="GLUTAMATE SEMIALDEHYDE DEHYDROGENASE"/>
    <property type="match status" value="1"/>
</dbReference>
<dbReference type="GO" id="GO:0005739">
    <property type="term" value="C:mitochondrion"/>
    <property type="evidence" value="ECO:0007669"/>
    <property type="project" value="TreeGrafter"/>
</dbReference>
<organism evidence="1 2">
    <name type="scientific">Ceratitis capitata</name>
    <name type="common">Mediterranean fruit fly</name>
    <name type="synonym">Tephritis capitata</name>
    <dbReference type="NCBI Taxonomy" id="7213"/>
    <lineage>
        <taxon>Eukaryota</taxon>
        <taxon>Metazoa</taxon>
        <taxon>Ecdysozoa</taxon>
        <taxon>Arthropoda</taxon>
        <taxon>Hexapoda</taxon>
        <taxon>Insecta</taxon>
        <taxon>Pterygota</taxon>
        <taxon>Neoptera</taxon>
        <taxon>Endopterygota</taxon>
        <taxon>Diptera</taxon>
        <taxon>Brachycera</taxon>
        <taxon>Muscomorpha</taxon>
        <taxon>Tephritoidea</taxon>
        <taxon>Tephritidae</taxon>
        <taxon>Ceratitis</taxon>
        <taxon>Ceratitis</taxon>
    </lineage>
</organism>
<dbReference type="InterPro" id="IPR016162">
    <property type="entry name" value="Ald_DH_N"/>
</dbReference>
<evidence type="ECO:0000313" key="1">
    <source>
        <dbReference type="EMBL" id="CAD7003177.1"/>
    </source>
</evidence>
<accession>A0A811UZW7</accession>
<keyword evidence="2" id="KW-1185">Reference proteome</keyword>
<dbReference type="GO" id="GO:0004350">
    <property type="term" value="F:glutamate-5-semialdehyde dehydrogenase activity"/>
    <property type="evidence" value="ECO:0007669"/>
    <property type="project" value="TreeGrafter"/>
</dbReference>
<dbReference type="EMBL" id="CAJHJT010000034">
    <property type="protein sequence ID" value="CAD7003177.1"/>
    <property type="molecule type" value="Genomic_DNA"/>
</dbReference>
<dbReference type="PANTHER" id="PTHR11063:SF8">
    <property type="entry name" value="DELTA-1-PYRROLINE-5-CARBOXYLATE SYNTHASE"/>
    <property type="match status" value="1"/>
</dbReference>